<proteinExistence type="predicted"/>
<dbReference type="RefSeq" id="WP_147654637.1">
    <property type="nucleotide sequence ID" value="NZ_BMFM01000001.1"/>
</dbReference>
<organism evidence="1 2">
    <name type="scientific">Paradevosia tibetensis</name>
    <dbReference type="NCBI Taxonomy" id="1447062"/>
    <lineage>
        <taxon>Bacteria</taxon>
        <taxon>Pseudomonadati</taxon>
        <taxon>Pseudomonadota</taxon>
        <taxon>Alphaproteobacteria</taxon>
        <taxon>Hyphomicrobiales</taxon>
        <taxon>Devosiaceae</taxon>
        <taxon>Paradevosia</taxon>
    </lineage>
</organism>
<name>A0A5B9DIW7_9HYPH</name>
<keyword evidence="2" id="KW-1185">Reference proteome</keyword>
<dbReference type="AlphaFoldDB" id="A0A5B9DIW7"/>
<accession>A0A5B9DIW7</accession>
<dbReference type="OrthoDB" id="8099283at2"/>
<sequence>MRRFFVCLTLAACLTQSVLAAPSTDRGQISVAQVREMLEAAPSKPQARQLLVAYLAGVGETAGLLAKCSKSLNLDIDLVASALEAGAPDASRWSQTPATPIIVADLVARGGCR</sequence>
<gene>
    <name evidence="1" type="ORF">FNA67_00110</name>
</gene>
<evidence type="ECO:0000313" key="1">
    <source>
        <dbReference type="EMBL" id="QEE18678.1"/>
    </source>
</evidence>
<dbReference type="KEGG" id="yti:FNA67_00110"/>
<protein>
    <submittedName>
        <fullName evidence="1">Chlorophyllide reductase</fullName>
    </submittedName>
</protein>
<reference evidence="1 2" key="1">
    <citation type="journal article" date="2015" name="Int. J. Syst. Evol. Microbiol.">
        <title>Youhaiella tibetensis gen. nov., sp. nov., isolated from subsurface sediment.</title>
        <authorList>
            <person name="Wang Y.X."/>
            <person name="Huang F.Q."/>
            <person name="Nogi Y."/>
            <person name="Pang S.J."/>
            <person name="Wang P.K."/>
            <person name="Lv J."/>
        </authorList>
    </citation>
    <scope>NUCLEOTIDE SEQUENCE [LARGE SCALE GENOMIC DNA]</scope>
    <source>
        <strain evidence="2">fig4</strain>
    </source>
</reference>
<evidence type="ECO:0000313" key="2">
    <source>
        <dbReference type="Proteomes" id="UP000321062"/>
    </source>
</evidence>
<dbReference type="Proteomes" id="UP000321062">
    <property type="component" value="Chromosome"/>
</dbReference>
<dbReference type="EMBL" id="CP041690">
    <property type="protein sequence ID" value="QEE18678.1"/>
    <property type="molecule type" value="Genomic_DNA"/>
</dbReference>